<evidence type="ECO:0000256" key="8">
    <source>
        <dbReference type="ARBA" id="ARBA00022729"/>
    </source>
</evidence>
<dbReference type="Gene3D" id="2.160.20.10">
    <property type="entry name" value="Single-stranded right-handed beta-helix, Pectin lyase-like"/>
    <property type="match status" value="2"/>
</dbReference>
<feature type="signal peptide" evidence="13">
    <location>
        <begin position="1"/>
        <end position="23"/>
    </location>
</feature>
<keyword evidence="7 13" id="KW-0479">Metal-binding</keyword>
<reference evidence="15 16" key="1">
    <citation type="journal article" date="2018" name="Mol. Plant">
        <title>The genome of Artemisia annua provides insight into the evolution of Asteraceae family and artemisinin biosynthesis.</title>
        <authorList>
            <person name="Shen Q."/>
            <person name="Zhang L."/>
            <person name="Liao Z."/>
            <person name="Wang S."/>
            <person name="Yan T."/>
            <person name="Shi P."/>
            <person name="Liu M."/>
            <person name="Fu X."/>
            <person name="Pan Q."/>
            <person name="Wang Y."/>
            <person name="Lv Z."/>
            <person name="Lu X."/>
            <person name="Zhang F."/>
            <person name="Jiang W."/>
            <person name="Ma Y."/>
            <person name="Chen M."/>
            <person name="Hao X."/>
            <person name="Li L."/>
            <person name="Tang Y."/>
            <person name="Lv G."/>
            <person name="Zhou Y."/>
            <person name="Sun X."/>
            <person name="Brodelius P.E."/>
            <person name="Rose J.K.C."/>
            <person name="Tang K."/>
        </authorList>
    </citation>
    <scope>NUCLEOTIDE SEQUENCE [LARGE SCALE GENOMIC DNA]</scope>
    <source>
        <strain evidence="16">cv. Huhao1</strain>
        <tissue evidence="15">Leaf</tissue>
    </source>
</reference>
<evidence type="ECO:0000256" key="9">
    <source>
        <dbReference type="ARBA" id="ARBA00022837"/>
    </source>
</evidence>
<feature type="domain" description="Pectate lyase" evidence="14">
    <location>
        <begin position="561"/>
        <end position="749"/>
    </location>
</feature>
<dbReference type="AlphaFoldDB" id="A0A2U1PD45"/>
<protein>
    <recommendedName>
        <fullName evidence="6 13">Pectate lyase</fullName>
        <ecNumber evidence="6 13">4.2.2.2</ecNumber>
    </recommendedName>
</protein>
<dbReference type="PRINTS" id="PR00807">
    <property type="entry name" value="AMBALLERGEN"/>
</dbReference>
<dbReference type="PANTHER" id="PTHR31683">
    <property type="entry name" value="PECTATE LYASE 18-RELATED"/>
    <property type="match status" value="1"/>
</dbReference>
<evidence type="ECO:0000256" key="3">
    <source>
        <dbReference type="ARBA" id="ARBA00005220"/>
    </source>
</evidence>
<dbReference type="InterPro" id="IPR011050">
    <property type="entry name" value="Pectin_lyase_fold/virulence"/>
</dbReference>
<dbReference type="STRING" id="35608.A0A2U1PD45"/>
<evidence type="ECO:0000256" key="5">
    <source>
        <dbReference type="ARBA" id="ARBA00011245"/>
    </source>
</evidence>
<keyword evidence="12 13" id="KW-0456">Lyase</keyword>
<gene>
    <name evidence="15" type="ORF">CTI12_AA165630</name>
</gene>
<evidence type="ECO:0000259" key="14">
    <source>
        <dbReference type="SMART" id="SM00656"/>
    </source>
</evidence>
<dbReference type="PANTHER" id="PTHR31683:SF159">
    <property type="entry name" value="PECTATE LYASE"/>
    <property type="match status" value="1"/>
</dbReference>
<comment type="subunit">
    <text evidence="5">Monomer.</text>
</comment>
<dbReference type="SMART" id="SM00656">
    <property type="entry name" value="Amb_all"/>
    <property type="match status" value="2"/>
</dbReference>
<comment type="function">
    <text evidence="2">Has pectate lyase activity.</text>
</comment>
<name>A0A2U1PD45_ARTAN</name>
<dbReference type="InterPro" id="IPR018082">
    <property type="entry name" value="AmbAllergen"/>
</dbReference>
<evidence type="ECO:0000313" key="15">
    <source>
        <dbReference type="EMBL" id="PWA83685.1"/>
    </source>
</evidence>
<evidence type="ECO:0000256" key="10">
    <source>
        <dbReference type="ARBA" id="ARBA00023157"/>
    </source>
</evidence>
<sequence>MSNHYFVIFIALTFAFIAPAILALRAGEETIADIVDYAGEHSGDNNVADSGAYNSQFSEKFAGDVEASISEKNSTRRDLHECSANNIIDKCWRCKADWADNRKALAECAQGFAKGTTGGAAGEIYTVTCDSDDNAENPKEGTLRWACAQKNPLWIIFDKDMTINLKHTLVVESDKTIDGRGAKIEIAGGGGVTIHNVNNVILSNLNIHDVKVTDGFNFRSGCDGDAVAVKTATKVWIDHCTMSKGPDGLLDVTVGSKCVTISNCRFHDHDKVLLLGADDSHSEDKNMLVTVAFNRFDIGCTQRMPRCRFGFFQVVNNDYNKWGMYAIGGSASPTILSQGNRYLASDSMKEILKRTYASQAEWENWNWRSTDDVLENGAIFIPSGSDPQLTADQQAGMIPHEPGSKVAELTCSAGVLSSPTIIALRAGDEIIADVVDHAAENLNDNNAADSGAYNPELFSGKFAGDVEASLSEKNSTRRDLHECSAHNIMDKCWRCKADWADNRKALADCAQGFAKGTTGGAAGEIYTVTCNSDDQAEDPKEGTLRWACAQKRPLWIIFDKDMTINLKHTLVVESDKTIDGRGAKIEIAGGGGITIHNVNNVILSNINVHDVKVTDGFNFRSGCDGDAVAVKTATKVWIDHCTMSKGPDGLLDVTVGSTGVTISNCRFHDHDKVLLLGADDSHSEDKNMHVTIAFNRFDQGCTQRMPRCRFGFFQVVNNDYCKWGMYAVGGSANPTILSQGNRYEAPDDKNFKNVLQRAYASEAEWTNWNWRSTDDVLENGAIFKASGSDPQLTGEQYAGMIPHEPGSNVADLTRSAGVLSYVKPEQAESLWDTLERLNEQAEDMVVHRDCCKTNEPYNTVYMRCNTNEPKMISVIHERLNSRARRLRVFIEMLNE</sequence>
<dbReference type="OrthoDB" id="1637350at2759"/>
<proteinExistence type="inferred from homology"/>
<evidence type="ECO:0000256" key="13">
    <source>
        <dbReference type="RuleBase" id="RU361123"/>
    </source>
</evidence>
<comment type="similarity">
    <text evidence="4">Belongs to the polysaccharide lyase 1 family. Amb a subfamily.</text>
</comment>
<comment type="catalytic activity">
    <reaction evidence="1 13">
        <text>Eliminative cleavage of (1-&gt;4)-alpha-D-galacturonan to give oligosaccharides with 4-deoxy-alpha-D-galact-4-enuronosyl groups at their non-reducing ends.</text>
        <dbReference type="EC" id="4.2.2.2"/>
    </reaction>
</comment>
<evidence type="ECO:0000256" key="1">
    <source>
        <dbReference type="ARBA" id="ARBA00000695"/>
    </source>
</evidence>
<comment type="cofactor">
    <cofactor evidence="13">
        <name>Ca(2+)</name>
        <dbReference type="ChEBI" id="CHEBI:29108"/>
    </cofactor>
    <text evidence="13">Binds 1 Ca(2+) ion. Required for its activity.</text>
</comment>
<comment type="pathway">
    <text evidence="3 13">Glycan metabolism; pectin degradation; 2-dehydro-3-deoxy-D-gluconate from pectin: step 2/5.</text>
</comment>
<dbReference type="InterPro" id="IPR002022">
    <property type="entry name" value="Pec_lyase"/>
</dbReference>
<dbReference type="EMBL" id="PKPP01001319">
    <property type="protein sequence ID" value="PWA83685.1"/>
    <property type="molecule type" value="Genomic_DNA"/>
</dbReference>
<evidence type="ECO:0000313" key="16">
    <source>
        <dbReference type="Proteomes" id="UP000245207"/>
    </source>
</evidence>
<dbReference type="SUPFAM" id="SSF51126">
    <property type="entry name" value="Pectin lyase-like"/>
    <property type="match status" value="2"/>
</dbReference>
<dbReference type="UniPathway" id="UPA00545">
    <property type="reaction ID" value="UER00824"/>
</dbReference>
<evidence type="ECO:0000256" key="12">
    <source>
        <dbReference type="ARBA" id="ARBA00023239"/>
    </source>
</evidence>
<keyword evidence="9 13" id="KW-0106">Calcium</keyword>
<evidence type="ECO:0000256" key="6">
    <source>
        <dbReference type="ARBA" id="ARBA00012272"/>
    </source>
</evidence>
<evidence type="ECO:0000256" key="2">
    <source>
        <dbReference type="ARBA" id="ARBA00002799"/>
    </source>
</evidence>
<dbReference type="GO" id="GO:0045490">
    <property type="term" value="P:pectin catabolic process"/>
    <property type="evidence" value="ECO:0007669"/>
    <property type="project" value="UniProtKB-UniPathway"/>
</dbReference>
<dbReference type="EC" id="4.2.2.2" evidence="6 13"/>
<feature type="domain" description="Pectate lyase" evidence="14">
    <location>
        <begin position="160"/>
        <end position="348"/>
    </location>
</feature>
<keyword evidence="11" id="KW-0325">Glycoprotein</keyword>
<dbReference type="Pfam" id="PF00544">
    <property type="entry name" value="Pectate_lyase_4"/>
    <property type="match status" value="2"/>
</dbReference>
<dbReference type="GO" id="GO:0030570">
    <property type="term" value="F:pectate lyase activity"/>
    <property type="evidence" value="ECO:0007669"/>
    <property type="project" value="UniProtKB-EC"/>
</dbReference>
<organism evidence="15 16">
    <name type="scientific">Artemisia annua</name>
    <name type="common">Sweet wormwood</name>
    <dbReference type="NCBI Taxonomy" id="35608"/>
    <lineage>
        <taxon>Eukaryota</taxon>
        <taxon>Viridiplantae</taxon>
        <taxon>Streptophyta</taxon>
        <taxon>Embryophyta</taxon>
        <taxon>Tracheophyta</taxon>
        <taxon>Spermatophyta</taxon>
        <taxon>Magnoliopsida</taxon>
        <taxon>eudicotyledons</taxon>
        <taxon>Gunneridae</taxon>
        <taxon>Pentapetalae</taxon>
        <taxon>asterids</taxon>
        <taxon>campanulids</taxon>
        <taxon>Asterales</taxon>
        <taxon>Asteraceae</taxon>
        <taxon>Asteroideae</taxon>
        <taxon>Anthemideae</taxon>
        <taxon>Artemisiinae</taxon>
        <taxon>Artemisia</taxon>
    </lineage>
</organism>
<dbReference type="Proteomes" id="UP000245207">
    <property type="component" value="Unassembled WGS sequence"/>
</dbReference>
<dbReference type="GO" id="GO:0046872">
    <property type="term" value="F:metal ion binding"/>
    <property type="evidence" value="ECO:0007669"/>
    <property type="project" value="UniProtKB-KW"/>
</dbReference>
<keyword evidence="8 13" id="KW-0732">Signal</keyword>
<evidence type="ECO:0000256" key="7">
    <source>
        <dbReference type="ARBA" id="ARBA00022723"/>
    </source>
</evidence>
<dbReference type="InterPro" id="IPR012334">
    <property type="entry name" value="Pectin_lyas_fold"/>
</dbReference>
<dbReference type="InterPro" id="IPR045032">
    <property type="entry name" value="PEL"/>
</dbReference>
<comment type="caution">
    <text evidence="15">The sequence shown here is derived from an EMBL/GenBank/DDBJ whole genome shotgun (WGS) entry which is preliminary data.</text>
</comment>
<keyword evidence="10" id="KW-1015">Disulfide bond</keyword>
<evidence type="ECO:0000256" key="4">
    <source>
        <dbReference type="ARBA" id="ARBA00008800"/>
    </source>
</evidence>
<evidence type="ECO:0000256" key="11">
    <source>
        <dbReference type="ARBA" id="ARBA00023180"/>
    </source>
</evidence>
<keyword evidence="16" id="KW-1185">Reference proteome</keyword>
<accession>A0A2U1PD45</accession>
<feature type="chain" id="PRO_5015368784" description="Pectate lyase" evidence="13">
    <location>
        <begin position="24"/>
        <end position="895"/>
    </location>
</feature>